<sequence>MLHLNDLQVFVPLLTLCSSPLWSCALCECRRPASSKCSRMISSLKPSELLEALVPRNEPSQRVNNYSLTKLYSRIPLILIRLPHLNPLPSTYLIHVLVWNLQ</sequence>
<gene>
    <name evidence="2" type="ORF">KC19_VG096400</name>
</gene>
<evidence type="ECO:0000313" key="3">
    <source>
        <dbReference type="Proteomes" id="UP000822688"/>
    </source>
</evidence>
<dbReference type="AlphaFoldDB" id="A0A8T0HNL7"/>
<feature type="signal peptide" evidence="1">
    <location>
        <begin position="1"/>
        <end position="29"/>
    </location>
</feature>
<dbReference type="EMBL" id="CM026426">
    <property type="protein sequence ID" value="KAG0572452.1"/>
    <property type="molecule type" value="Genomic_DNA"/>
</dbReference>
<keyword evidence="1" id="KW-0732">Signal</keyword>
<protein>
    <recommendedName>
        <fullName evidence="4">Secreted protein</fullName>
    </recommendedName>
</protein>
<dbReference type="Proteomes" id="UP000822688">
    <property type="component" value="Chromosome V"/>
</dbReference>
<comment type="caution">
    <text evidence="2">The sequence shown here is derived from an EMBL/GenBank/DDBJ whole genome shotgun (WGS) entry which is preliminary data.</text>
</comment>
<evidence type="ECO:0008006" key="4">
    <source>
        <dbReference type="Google" id="ProtNLM"/>
    </source>
</evidence>
<evidence type="ECO:0000256" key="1">
    <source>
        <dbReference type="SAM" id="SignalP"/>
    </source>
</evidence>
<proteinExistence type="predicted"/>
<evidence type="ECO:0000313" key="2">
    <source>
        <dbReference type="EMBL" id="KAG0572452.1"/>
    </source>
</evidence>
<keyword evidence="3" id="KW-1185">Reference proteome</keyword>
<accession>A0A8T0HNL7</accession>
<name>A0A8T0HNL7_CERPU</name>
<feature type="chain" id="PRO_5035761416" description="Secreted protein" evidence="1">
    <location>
        <begin position="30"/>
        <end position="102"/>
    </location>
</feature>
<organism evidence="2 3">
    <name type="scientific">Ceratodon purpureus</name>
    <name type="common">Fire moss</name>
    <name type="synonym">Dicranum purpureum</name>
    <dbReference type="NCBI Taxonomy" id="3225"/>
    <lineage>
        <taxon>Eukaryota</taxon>
        <taxon>Viridiplantae</taxon>
        <taxon>Streptophyta</taxon>
        <taxon>Embryophyta</taxon>
        <taxon>Bryophyta</taxon>
        <taxon>Bryophytina</taxon>
        <taxon>Bryopsida</taxon>
        <taxon>Dicranidae</taxon>
        <taxon>Pseudoditrichales</taxon>
        <taxon>Ditrichaceae</taxon>
        <taxon>Ceratodon</taxon>
    </lineage>
</organism>
<reference evidence="2" key="1">
    <citation type="submission" date="2020-06" db="EMBL/GenBank/DDBJ databases">
        <title>WGS assembly of Ceratodon purpureus strain R40.</title>
        <authorList>
            <person name="Carey S.B."/>
            <person name="Jenkins J."/>
            <person name="Shu S."/>
            <person name="Lovell J.T."/>
            <person name="Sreedasyam A."/>
            <person name="Maumus F."/>
            <person name="Tiley G.P."/>
            <person name="Fernandez-Pozo N."/>
            <person name="Barry K."/>
            <person name="Chen C."/>
            <person name="Wang M."/>
            <person name="Lipzen A."/>
            <person name="Daum C."/>
            <person name="Saski C.A."/>
            <person name="Payton A.C."/>
            <person name="Mcbreen J.C."/>
            <person name="Conrad R.E."/>
            <person name="Kollar L.M."/>
            <person name="Olsson S."/>
            <person name="Huttunen S."/>
            <person name="Landis J.B."/>
            <person name="Wickett N.J."/>
            <person name="Johnson M.G."/>
            <person name="Rensing S.A."/>
            <person name="Grimwood J."/>
            <person name="Schmutz J."/>
            <person name="Mcdaniel S.F."/>
        </authorList>
    </citation>
    <scope>NUCLEOTIDE SEQUENCE</scope>
    <source>
        <strain evidence="2">R40</strain>
    </source>
</reference>